<sequence length="284" mass="31964">MTFHQPPNIFAASINLIVEDIEKSIVFYQGILGLKILQQFEQKVLLTADGYQPLLTLEQPEGVLPKESRRTGLYHFALLLPNRSELGVFLYHLLRTGYPIQGASYHLVSEAIYLQYPDGNGIEVYADRPSEEWEWTEGQVVMATEPIQAQDLLAQGKEKEWLGLPKDTIMGHIHLHVANLKDAGDFYVSGLGFNIVQKLSNHALFISTGEYHHHIGLNIWNGEGIPAPSKKSAGLHYFTIVLSDKETLNHIISTLSSMKVKIQEENKAYFVHDPSGNLIQLKVH</sequence>
<evidence type="ECO:0000259" key="2">
    <source>
        <dbReference type="PROSITE" id="PS51819"/>
    </source>
</evidence>
<dbReference type="PANTHER" id="PTHR43279">
    <property type="entry name" value="CATECHOL-2,3-DIOXYGENASE"/>
    <property type="match status" value="1"/>
</dbReference>
<reference evidence="3 4" key="1">
    <citation type="submission" date="2023-03" db="EMBL/GenBank/DDBJ databases">
        <title>Bacillus Genome Sequencing.</title>
        <authorList>
            <person name="Dunlap C."/>
        </authorList>
    </citation>
    <scope>NUCLEOTIDE SEQUENCE [LARGE SCALE GENOMIC DNA]</scope>
    <source>
        <strain evidence="3 4">B-23453</strain>
    </source>
</reference>
<feature type="domain" description="VOC" evidence="2">
    <location>
        <begin position="169"/>
        <end position="284"/>
    </location>
</feature>
<gene>
    <name evidence="3" type="ORF">P4T90_04630</name>
</gene>
<proteinExistence type="predicted"/>
<keyword evidence="4" id="KW-1185">Reference proteome</keyword>
<dbReference type="PROSITE" id="PS51819">
    <property type="entry name" value="VOC"/>
    <property type="match status" value="2"/>
</dbReference>
<dbReference type="PANTHER" id="PTHR43279:SF1">
    <property type="entry name" value="CATECHOL-2,3-DIOXYGENASE"/>
    <property type="match status" value="1"/>
</dbReference>
<dbReference type="Gene3D" id="3.10.180.10">
    <property type="entry name" value="2,3-Dihydroxybiphenyl 1,2-Dioxygenase, domain 1"/>
    <property type="match status" value="2"/>
</dbReference>
<dbReference type="EMBL" id="JARMAB010000006">
    <property type="protein sequence ID" value="MED1202375.1"/>
    <property type="molecule type" value="Genomic_DNA"/>
</dbReference>
<accession>A0ABU6MCH8</accession>
<feature type="domain" description="VOC" evidence="2">
    <location>
        <begin position="10"/>
        <end position="127"/>
    </location>
</feature>
<dbReference type="CDD" id="cd16359">
    <property type="entry name" value="VOC_BsCatE_like_C"/>
    <property type="match status" value="1"/>
</dbReference>
<protein>
    <submittedName>
        <fullName evidence="3">VOC family protein</fullName>
    </submittedName>
</protein>
<comment type="caution">
    <text evidence="3">The sequence shown here is derived from an EMBL/GenBank/DDBJ whole genome shotgun (WGS) entry which is preliminary data.</text>
</comment>
<name>A0ABU6MCH8_9BACI</name>
<dbReference type="Pfam" id="PF00903">
    <property type="entry name" value="Glyoxalase"/>
    <property type="match status" value="2"/>
</dbReference>
<keyword evidence="1" id="KW-0479">Metal-binding</keyword>
<dbReference type="InterPro" id="IPR018146">
    <property type="entry name" value="Glyoxalase_1_CS"/>
</dbReference>
<dbReference type="Proteomes" id="UP001341444">
    <property type="component" value="Unassembled WGS sequence"/>
</dbReference>
<dbReference type="SUPFAM" id="SSF54593">
    <property type="entry name" value="Glyoxalase/Bleomycin resistance protein/Dihydroxybiphenyl dioxygenase"/>
    <property type="match status" value="2"/>
</dbReference>
<evidence type="ECO:0000313" key="3">
    <source>
        <dbReference type="EMBL" id="MED1202375.1"/>
    </source>
</evidence>
<evidence type="ECO:0000256" key="1">
    <source>
        <dbReference type="ARBA" id="ARBA00022723"/>
    </source>
</evidence>
<dbReference type="RefSeq" id="WP_066265923.1">
    <property type="nucleotide sequence ID" value="NZ_JARMAB010000006.1"/>
</dbReference>
<dbReference type="InterPro" id="IPR004360">
    <property type="entry name" value="Glyas_Fos-R_dOase_dom"/>
</dbReference>
<dbReference type="InterPro" id="IPR029068">
    <property type="entry name" value="Glyas_Bleomycin-R_OHBP_Dase"/>
</dbReference>
<evidence type="ECO:0000313" key="4">
    <source>
        <dbReference type="Proteomes" id="UP001341444"/>
    </source>
</evidence>
<dbReference type="InterPro" id="IPR037523">
    <property type="entry name" value="VOC_core"/>
</dbReference>
<organism evidence="3 4">
    <name type="scientific">Heyndrickxia acidicola</name>
    <dbReference type="NCBI Taxonomy" id="209389"/>
    <lineage>
        <taxon>Bacteria</taxon>
        <taxon>Bacillati</taxon>
        <taxon>Bacillota</taxon>
        <taxon>Bacilli</taxon>
        <taxon>Bacillales</taxon>
        <taxon>Bacillaceae</taxon>
        <taxon>Heyndrickxia</taxon>
    </lineage>
</organism>
<dbReference type="PROSITE" id="PS00934">
    <property type="entry name" value="GLYOXALASE_I_1"/>
    <property type="match status" value="1"/>
</dbReference>